<keyword evidence="3" id="KW-1185">Reference proteome</keyword>
<feature type="region of interest" description="Disordered" evidence="1">
    <location>
        <begin position="1"/>
        <end position="21"/>
    </location>
</feature>
<evidence type="ECO:0000313" key="3">
    <source>
        <dbReference type="Proteomes" id="UP001500187"/>
    </source>
</evidence>
<evidence type="ECO:0000313" key="2">
    <source>
        <dbReference type="EMBL" id="GAA4793853.1"/>
    </source>
</evidence>
<accession>A0ABP9BG20</accession>
<reference evidence="3" key="1">
    <citation type="journal article" date="2019" name="Int. J. Syst. Evol. Microbiol.">
        <title>The Global Catalogue of Microorganisms (GCM) 10K type strain sequencing project: providing services to taxonomists for standard genome sequencing and annotation.</title>
        <authorList>
            <consortium name="The Broad Institute Genomics Platform"/>
            <consortium name="The Broad Institute Genome Sequencing Center for Infectious Disease"/>
            <person name="Wu L."/>
            <person name="Ma J."/>
        </authorList>
    </citation>
    <scope>NUCLEOTIDE SEQUENCE [LARGE SCALE GENOMIC DNA]</scope>
    <source>
        <strain evidence="3">JCM 18541</strain>
    </source>
</reference>
<dbReference type="Proteomes" id="UP001500187">
    <property type="component" value="Unassembled WGS sequence"/>
</dbReference>
<evidence type="ECO:0008006" key="4">
    <source>
        <dbReference type="Google" id="ProtNLM"/>
    </source>
</evidence>
<name>A0ABP9BG20_9MICC</name>
<gene>
    <name evidence="2" type="ORF">GCM10023352_10780</name>
</gene>
<protein>
    <recommendedName>
        <fullName evidence="4">Acetone carboxylase</fullName>
    </recommendedName>
</protein>
<comment type="caution">
    <text evidence="2">The sequence shown here is derived from an EMBL/GenBank/DDBJ whole genome shotgun (WGS) entry which is preliminary data.</text>
</comment>
<proteinExistence type="predicted"/>
<sequence length="86" mass="9596">MDLLGSLAGGQPQQSHVTDSGDFLKCSRKGCTAEAGYRLLWNNPKIHSPERRKVWLACPEHTGYLRDFLHARGFWKSTEPLGPADS</sequence>
<organism evidence="2 3">
    <name type="scientific">Rothia endophytica</name>
    <dbReference type="NCBI Taxonomy" id="1324766"/>
    <lineage>
        <taxon>Bacteria</taxon>
        <taxon>Bacillati</taxon>
        <taxon>Actinomycetota</taxon>
        <taxon>Actinomycetes</taxon>
        <taxon>Micrococcales</taxon>
        <taxon>Micrococcaceae</taxon>
        <taxon>Rothia</taxon>
    </lineage>
</organism>
<evidence type="ECO:0000256" key="1">
    <source>
        <dbReference type="SAM" id="MobiDB-lite"/>
    </source>
</evidence>
<dbReference type="EMBL" id="BAABKP010000001">
    <property type="protein sequence ID" value="GAA4793853.1"/>
    <property type="molecule type" value="Genomic_DNA"/>
</dbReference>